<comment type="caution">
    <text evidence="2">The sequence shown here is derived from an EMBL/GenBank/DDBJ whole genome shotgun (WGS) entry which is preliminary data.</text>
</comment>
<feature type="compositionally biased region" description="Basic and acidic residues" evidence="1">
    <location>
        <begin position="54"/>
        <end position="71"/>
    </location>
</feature>
<gene>
    <name evidence="2" type="ORF">K0M31_019733</name>
</gene>
<dbReference type="AlphaFoldDB" id="A0AA40KRC9"/>
<evidence type="ECO:0000313" key="3">
    <source>
        <dbReference type="Proteomes" id="UP001177670"/>
    </source>
</evidence>
<protein>
    <submittedName>
        <fullName evidence="2">Uncharacterized protein</fullName>
    </submittedName>
</protein>
<proteinExistence type="predicted"/>
<evidence type="ECO:0000313" key="2">
    <source>
        <dbReference type="EMBL" id="KAK1130049.1"/>
    </source>
</evidence>
<feature type="compositionally biased region" description="Basic and acidic residues" evidence="1">
    <location>
        <begin position="38"/>
        <end position="47"/>
    </location>
</feature>
<reference evidence="2" key="1">
    <citation type="submission" date="2021-10" db="EMBL/GenBank/DDBJ databases">
        <title>Melipona bicolor Genome sequencing and assembly.</title>
        <authorList>
            <person name="Araujo N.S."/>
            <person name="Arias M.C."/>
        </authorList>
    </citation>
    <scope>NUCLEOTIDE SEQUENCE</scope>
    <source>
        <strain evidence="2">USP_2M_L1-L4_2017</strain>
        <tissue evidence="2">Whole body</tissue>
    </source>
</reference>
<dbReference type="Proteomes" id="UP001177670">
    <property type="component" value="Unassembled WGS sequence"/>
</dbReference>
<feature type="region of interest" description="Disordered" evidence="1">
    <location>
        <begin position="36"/>
        <end position="71"/>
    </location>
</feature>
<organism evidence="2 3">
    <name type="scientific">Melipona bicolor</name>
    <dbReference type="NCBI Taxonomy" id="60889"/>
    <lineage>
        <taxon>Eukaryota</taxon>
        <taxon>Metazoa</taxon>
        <taxon>Ecdysozoa</taxon>
        <taxon>Arthropoda</taxon>
        <taxon>Hexapoda</taxon>
        <taxon>Insecta</taxon>
        <taxon>Pterygota</taxon>
        <taxon>Neoptera</taxon>
        <taxon>Endopterygota</taxon>
        <taxon>Hymenoptera</taxon>
        <taxon>Apocrita</taxon>
        <taxon>Aculeata</taxon>
        <taxon>Apoidea</taxon>
        <taxon>Anthophila</taxon>
        <taxon>Apidae</taxon>
        <taxon>Melipona</taxon>
    </lineage>
</organism>
<accession>A0AA40KRC9</accession>
<name>A0AA40KRC9_9HYME</name>
<keyword evidence="3" id="KW-1185">Reference proteome</keyword>
<sequence length="148" mass="17142">MCVCVRVRVSKREKERRKMNVFLVCRANDDIIEMENSNSERDVPQRGDRRKHKCESDSAKAKETKNAKKEEEGCGKGARFFLKKKMSCRAFQSFAISLISFERSMLDEREFRIGFSPRCRLHPVFTGIVETCHVEGKRALSASCPKFQ</sequence>
<dbReference type="EMBL" id="JAHYIQ010000008">
    <property type="protein sequence ID" value="KAK1130049.1"/>
    <property type="molecule type" value="Genomic_DNA"/>
</dbReference>
<evidence type="ECO:0000256" key="1">
    <source>
        <dbReference type="SAM" id="MobiDB-lite"/>
    </source>
</evidence>